<accession>A0A816ZU45</accession>
<dbReference type="Proteomes" id="UP000663824">
    <property type="component" value="Unassembled WGS sequence"/>
</dbReference>
<dbReference type="EMBL" id="CAJOBF010001366">
    <property type="protein sequence ID" value="CAF3942989.1"/>
    <property type="molecule type" value="Genomic_DNA"/>
</dbReference>
<feature type="transmembrane region" description="Helical" evidence="1">
    <location>
        <begin position="106"/>
        <end position="126"/>
    </location>
</feature>
<dbReference type="EMBL" id="CAJNRE010021967">
    <property type="protein sequence ID" value="CAF2266352.1"/>
    <property type="molecule type" value="Genomic_DNA"/>
</dbReference>
<organism evidence="5 10">
    <name type="scientific">Rotaria magnacalcarata</name>
    <dbReference type="NCBI Taxonomy" id="392030"/>
    <lineage>
        <taxon>Eukaryota</taxon>
        <taxon>Metazoa</taxon>
        <taxon>Spiralia</taxon>
        <taxon>Gnathifera</taxon>
        <taxon>Rotifera</taxon>
        <taxon>Eurotatoria</taxon>
        <taxon>Bdelloidea</taxon>
        <taxon>Philodinida</taxon>
        <taxon>Philodinidae</taxon>
        <taxon>Rotaria</taxon>
    </lineage>
</organism>
<evidence type="ECO:0000313" key="8">
    <source>
        <dbReference type="EMBL" id="CAF4029279.1"/>
    </source>
</evidence>
<comment type="caution">
    <text evidence="5">The sequence shown here is derived from an EMBL/GenBank/DDBJ whole genome shotgun (WGS) entry which is preliminary data.</text>
</comment>
<dbReference type="EMBL" id="CAJOBI010072678">
    <property type="protein sequence ID" value="CAF4465150.1"/>
    <property type="molecule type" value="Genomic_DNA"/>
</dbReference>
<evidence type="ECO:0000313" key="4">
    <source>
        <dbReference type="EMBL" id="CAF2073274.1"/>
    </source>
</evidence>
<gene>
    <name evidence="2" type="ORF">CJN711_LOCUS13344</name>
    <name evidence="3" type="ORF">KQP761_LOCUS19036</name>
    <name evidence="6" type="ORF">MBJ925_LOCUS39114</name>
    <name evidence="8" type="ORF">OVN521_LOCUS16695</name>
    <name evidence="9" type="ORF">SMN809_LOCUS33322</name>
    <name evidence="7" type="ORF">UXM345_LOCUS12873</name>
    <name evidence="5" type="ORF">WKI299_LOCUS35752</name>
    <name evidence="4" type="ORF">XDN619_LOCUS13021</name>
</gene>
<sequence length="163" mass="18348">MMQSIRISLTFLHITIILCAIIRLHPYLTNLAYASKSEKQISLIVGFVINSIYILLYHTASILAVLYTDYNAGIVRASGILLIGELLQIIHSIVEYTMEIDHVGGGQLFCLIMFATLLLITIFVTFKLSEKIFKEHNNLIQLKTLTDSVNGILMDTDNKPSKF</sequence>
<feature type="transmembrane region" description="Helical" evidence="1">
    <location>
        <begin position="74"/>
        <end position="94"/>
    </location>
</feature>
<dbReference type="Proteomes" id="UP000663855">
    <property type="component" value="Unassembled WGS sequence"/>
</dbReference>
<feature type="transmembrane region" description="Helical" evidence="1">
    <location>
        <begin position="40"/>
        <end position="67"/>
    </location>
</feature>
<dbReference type="Proteomes" id="UP000676336">
    <property type="component" value="Unassembled WGS sequence"/>
</dbReference>
<keyword evidence="11" id="KW-1185">Reference proteome</keyword>
<evidence type="ECO:0000256" key="1">
    <source>
        <dbReference type="SAM" id="Phobius"/>
    </source>
</evidence>
<evidence type="ECO:0000313" key="3">
    <source>
        <dbReference type="EMBL" id="CAF1569476.1"/>
    </source>
</evidence>
<evidence type="ECO:0000313" key="10">
    <source>
        <dbReference type="Proteomes" id="UP000663856"/>
    </source>
</evidence>
<dbReference type="Proteomes" id="UP000663834">
    <property type="component" value="Unassembled WGS sequence"/>
</dbReference>
<dbReference type="Proteomes" id="UP000663866">
    <property type="component" value="Unassembled WGS sequence"/>
</dbReference>
<evidence type="ECO:0000313" key="5">
    <source>
        <dbReference type="EMBL" id="CAF2225741.1"/>
    </source>
</evidence>
<dbReference type="Proteomes" id="UP000663856">
    <property type="component" value="Unassembled WGS sequence"/>
</dbReference>
<proteinExistence type="predicted"/>
<evidence type="ECO:0000313" key="6">
    <source>
        <dbReference type="EMBL" id="CAF2266352.1"/>
    </source>
</evidence>
<dbReference type="EMBL" id="CAJNOW010009750">
    <property type="protein sequence ID" value="CAF1569476.1"/>
    <property type="molecule type" value="Genomic_DNA"/>
</dbReference>
<keyword evidence="1" id="KW-0472">Membrane</keyword>
<name>A0A816ZU45_9BILA</name>
<evidence type="ECO:0000313" key="7">
    <source>
        <dbReference type="EMBL" id="CAF3942989.1"/>
    </source>
</evidence>
<keyword evidence="1" id="KW-0812">Transmembrane</keyword>
<evidence type="ECO:0000313" key="11">
    <source>
        <dbReference type="Proteomes" id="UP000663866"/>
    </source>
</evidence>
<dbReference type="EMBL" id="CAJOBG010002808">
    <property type="protein sequence ID" value="CAF4029279.1"/>
    <property type="molecule type" value="Genomic_DNA"/>
</dbReference>
<dbReference type="Proteomes" id="UP000663842">
    <property type="component" value="Unassembled WGS sequence"/>
</dbReference>
<dbReference type="EMBL" id="CAJNRG010005179">
    <property type="protein sequence ID" value="CAF2073274.1"/>
    <property type="molecule type" value="Genomic_DNA"/>
</dbReference>
<evidence type="ECO:0000313" key="2">
    <source>
        <dbReference type="EMBL" id="CAF1227904.1"/>
    </source>
</evidence>
<dbReference type="AlphaFoldDB" id="A0A816ZU45"/>
<dbReference type="EMBL" id="CAJNOV010005852">
    <property type="protein sequence ID" value="CAF1227904.1"/>
    <property type="molecule type" value="Genomic_DNA"/>
</dbReference>
<dbReference type="OrthoDB" id="10021435at2759"/>
<keyword evidence="1" id="KW-1133">Transmembrane helix</keyword>
<protein>
    <submittedName>
        <fullName evidence="5">Uncharacterized protein</fullName>
    </submittedName>
</protein>
<reference evidence="5" key="1">
    <citation type="submission" date="2021-02" db="EMBL/GenBank/DDBJ databases">
        <authorList>
            <person name="Nowell W R."/>
        </authorList>
    </citation>
    <scope>NUCLEOTIDE SEQUENCE</scope>
</reference>
<feature type="transmembrane region" description="Helical" evidence="1">
    <location>
        <begin position="7"/>
        <end position="28"/>
    </location>
</feature>
<dbReference type="Proteomes" id="UP000663887">
    <property type="component" value="Unassembled WGS sequence"/>
</dbReference>
<evidence type="ECO:0000313" key="9">
    <source>
        <dbReference type="EMBL" id="CAF4465150.1"/>
    </source>
</evidence>
<dbReference type="EMBL" id="CAJNRF010017229">
    <property type="protein sequence ID" value="CAF2225741.1"/>
    <property type="molecule type" value="Genomic_DNA"/>
</dbReference>